<dbReference type="AlphaFoldDB" id="A0A328TH74"/>
<comment type="caution">
    <text evidence="1">The sequence shown here is derived from an EMBL/GenBank/DDBJ whole genome shotgun (WGS) entry which is preliminary data.</text>
</comment>
<protein>
    <submittedName>
        <fullName evidence="1">Uncharacterized protein</fullName>
    </submittedName>
</protein>
<evidence type="ECO:0000313" key="1">
    <source>
        <dbReference type="EMBL" id="RAP69859.1"/>
    </source>
</evidence>
<sequence length="42" mass="4730">MACHLSVVKISVRNQSAGCATFLESPYTTNDHNSQLTEKYRE</sequence>
<name>A0A328TH74_9GAMM</name>
<dbReference type="Proteomes" id="UP000244334">
    <property type="component" value="Unassembled WGS sequence"/>
</dbReference>
<reference evidence="1" key="1">
    <citation type="submission" date="2018-04" db="EMBL/GenBank/DDBJ databases">
        <title>Genomes of the Obligate Erwinia dacicola and Facultative Enterobacter sp. OLF Endosymbionts of the Olive Fruit fly, Bactrocera oleae.</title>
        <authorList>
            <person name="Estes A.M."/>
            <person name="Hearn D.J."/>
            <person name="Agarwal S."/>
            <person name="Pierson E.A."/>
            <person name="Dunning-Hotopp J.C."/>
        </authorList>
    </citation>
    <scope>NUCLEOTIDE SEQUENCE [LARGE SCALE GENOMIC DNA]</scope>
    <source>
        <strain evidence="1">Oroville</strain>
    </source>
</reference>
<proteinExistence type="predicted"/>
<evidence type="ECO:0000313" key="2">
    <source>
        <dbReference type="Proteomes" id="UP000244334"/>
    </source>
</evidence>
<accession>A0A328TH74</accession>
<keyword evidence="2" id="KW-1185">Reference proteome</keyword>
<gene>
    <name evidence="1" type="ORF">ACZ87_03347</name>
</gene>
<dbReference type="EMBL" id="LJAM02000555">
    <property type="protein sequence ID" value="RAP69859.1"/>
    <property type="molecule type" value="Genomic_DNA"/>
</dbReference>
<organism evidence="1 2">
    <name type="scientific">Candidatus Erwinia dacicola</name>
    <dbReference type="NCBI Taxonomy" id="252393"/>
    <lineage>
        <taxon>Bacteria</taxon>
        <taxon>Pseudomonadati</taxon>
        <taxon>Pseudomonadota</taxon>
        <taxon>Gammaproteobacteria</taxon>
        <taxon>Enterobacterales</taxon>
        <taxon>Erwiniaceae</taxon>
        <taxon>Erwinia</taxon>
    </lineage>
</organism>